<keyword evidence="2" id="KW-1185">Reference proteome</keyword>
<dbReference type="InterPro" id="IPR025737">
    <property type="entry name" value="FApF"/>
</dbReference>
<dbReference type="Pfam" id="PF13557">
    <property type="entry name" value="Phenol_MetA_deg"/>
    <property type="match status" value="1"/>
</dbReference>
<evidence type="ECO:0000313" key="1">
    <source>
        <dbReference type="EMBL" id="SAL83256.1"/>
    </source>
</evidence>
<gene>
    <name evidence="1" type="ORF">AWB67_06355</name>
</gene>
<sequence>MERERPSRQTIWCDSSQLRCAALSAASVWSDRADAIERQSRFHSVSRVERWLCHATACIGLLWSVVVSAQEMEPRAYSAVPVGTNFVVASYARSTGGVSLDPTLPITDVNAKINTFLLGYSHSFGIGGHAASIAAALPYSNAYITGNIQGLPGTAWRSGLGDSTFRVVVNLLGGPALTPEEFARRPPTTTLGASLTVTTPTGQYVPSRVINVGSNRWSFKPELGVSHPFGDWFVEGSAGVWLFTDNDDFFRGHQRSQAPMPVFQLHGGYTWRPGLWLAADMTYFAGGRTSVNGVEDQDLQRTVRYGVTLSVPLAAQWSAKLAWSNGLITRVGGNFQTVSLSLQYRWFNH</sequence>
<dbReference type="Proteomes" id="UP000054925">
    <property type="component" value="Unassembled WGS sequence"/>
</dbReference>
<evidence type="ECO:0000313" key="2">
    <source>
        <dbReference type="Proteomes" id="UP000054925"/>
    </source>
</evidence>
<dbReference type="AlphaFoldDB" id="A0A158KQ17"/>
<accession>A0A158KQ17</accession>
<evidence type="ECO:0008006" key="3">
    <source>
        <dbReference type="Google" id="ProtNLM"/>
    </source>
</evidence>
<protein>
    <recommendedName>
        <fullName evidence="3">Transporter</fullName>
    </recommendedName>
</protein>
<proteinExistence type="predicted"/>
<name>A0A158KQ17_9BURK</name>
<organism evidence="1 2">
    <name type="scientific">Caballeronia terrestris</name>
    <dbReference type="NCBI Taxonomy" id="1226301"/>
    <lineage>
        <taxon>Bacteria</taxon>
        <taxon>Pseudomonadati</taxon>
        <taxon>Pseudomonadota</taxon>
        <taxon>Betaproteobacteria</taxon>
        <taxon>Burkholderiales</taxon>
        <taxon>Burkholderiaceae</taxon>
        <taxon>Caballeronia</taxon>
    </lineage>
</organism>
<comment type="caution">
    <text evidence="1">The sequence shown here is derived from an EMBL/GenBank/DDBJ whole genome shotgun (WGS) entry which is preliminary data.</text>
</comment>
<reference evidence="1" key="1">
    <citation type="submission" date="2016-01" db="EMBL/GenBank/DDBJ databases">
        <authorList>
            <person name="Peeters C."/>
        </authorList>
    </citation>
    <scope>NUCLEOTIDE SEQUENCE [LARGE SCALE GENOMIC DNA]</scope>
    <source>
        <strain evidence="1">LMG 22937</strain>
    </source>
</reference>
<dbReference type="EMBL" id="FCOL02000093">
    <property type="protein sequence ID" value="SAL83256.1"/>
    <property type="molecule type" value="Genomic_DNA"/>
</dbReference>